<comment type="caution">
    <text evidence="8">The sequence shown here is derived from an EMBL/GenBank/DDBJ whole genome shotgun (WGS) entry which is preliminary data.</text>
</comment>
<dbReference type="Pfam" id="PF06749">
    <property type="entry name" value="DUF1218"/>
    <property type="match status" value="1"/>
</dbReference>
<keyword evidence="3" id="KW-0732">Signal</keyword>
<comment type="similarity">
    <text evidence="6">Belongs to the DESIGUAL family.</text>
</comment>
<dbReference type="InterPro" id="IPR052222">
    <property type="entry name" value="DESIGUAL"/>
</dbReference>
<evidence type="ECO:0000256" key="4">
    <source>
        <dbReference type="ARBA" id="ARBA00022989"/>
    </source>
</evidence>
<dbReference type="GO" id="GO:0012505">
    <property type="term" value="C:endomembrane system"/>
    <property type="evidence" value="ECO:0007669"/>
    <property type="project" value="UniProtKB-SubCell"/>
</dbReference>
<dbReference type="PANTHER" id="PTHR31769">
    <property type="entry name" value="OS07G0462200 PROTEIN-RELATED"/>
    <property type="match status" value="1"/>
</dbReference>
<evidence type="ECO:0000256" key="1">
    <source>
        <dbReference type="ARBA" id="ARBA00004127"/>
    </source>
</evidence>
<evidence type="ECO:0000256" key="3">
    <source>
        <dbReference type="ARBA" id="ARBA00022729"/>
    </source>
</evidence>
<evidence type="ECO:0000256" key="6">
    <source>
        <dbReference type="ARBA" id="ARBA00029467"/>
    </source>
</evidence>
<feature type="transmembrane region" description="Helical" evidence="7">
    <location>
        <begin position="156"/>
        <end position="175"/>
    </location>
</feature>
<protein>
    <submittedName>
        <fullName evidence="8">Uncharacterized protein</fullName>
    </submittedName>
</protein>
<dbReference type="Proteomes" id="UP000823388">
    <property type="component" value="Chromosome 1N"/>
</dbReference>
<keyword evidence="2 7" id="KW-0812">Transmembrane</keyword>
<organism evidence="8 9">
    <name type="scientific">Panicum virgatum</name>
    <name type="common">Blackwell switchgrass</name>
    <dbReference type="NCBI Taxonomy" id="38727"/>
    <lineage>
        <taxon>Eukaryota</taxon>
        <taxon>Viridiplantae</taxon>
        <taxon>Streptophyta</taxon>
        <taxon>Embryophyta</taxon>
        <taxon>Tracheophyta</taxon>
        <taxon>Spermatophyta</taxon>
        <taxon>Magnoliopsida</taxon>
        <taxon>Liliopsida</taxon>
        <taxon>Poales</taxon>
        <taxon>Poaceae</taxon>
        <taxon>PACMAD clade</taxon>
        <taxon>Panicoideae</taxon>
        <taxon>Panicodae</taxon>
        <taxon>Paniceae</taxon>
        <taxon>Panicinae</taxon>
        <taxon>Panicum</taxon>
        <taxon>Panicum sect. Hiantes</taxon>
    </lineage>
</organism>
<feature type="transmembrane region" description="Helical" evidence="7">
    <location>
        <begin position="49"/>
        <end position="74"/>
    </location>
</feature>
<evidence type="ECO:0000256" key="5">
    <source>
        <dbReference type="ARBA" id="ARBA00023136"/>
    </source>
</evidence>
<dbReference type="AlphaFoldDB" id="A0A8T0X9S2"/>
<evidence type="ECO:0000256" key="7">
    <source>
        <dbReference type="SAM" id="Phobius"/>
    </source>
</evidence>
<comment type="subcellular location">
    <subcellularLocation>
        <location evidence="1">Endomembrane system</location>
        <topology evidence="1">Multi-pass membrane protein</topology>
    </subcellularLocation>
</comment>
<evidence type="ECO:0000313" key="8">
    <source>
        <dbReference type="EMBL" id="KAG2652209.1"/>
    </source>
</evidence>
<name>A0A8T0X9S2_PANVG</name>
<dbReference type="InterPro" id="IPR009606">
    <property type="entry name" value="DEAL/Modifying_wall_lignin1/2"/>
</dbReference>
<dbReference type="OrthoDB" id="694119at2759"/>
<accession>A0A8T0X9S2</accession>
<sequence length="224" mass="22669">MQKRAVAVSAAAVVLGLAAGVLGLAAEYVNQKAFVRSDAFRCEYRRTPALAWGILAALLSLAAVALVTAASGCFGRFGTAAAPAAGRRRGGCARTACAAVAWLAAAAAVAMFLYGASRNAGGTGGFTAIRRRPGRNSDGDGDRPFDFVCDELRGDFVLASIAAVVAVACAVTAYVDTLQKRNDQTVTLGGVAMGQPSPPAPVAYPAQPPPYGVYGAKQPAGTSS</sequence>
<keyword evidence="5 7" id="KW-0472">Membrane</keyword>
<evidence type="ECO:0000256" key="2">
    <source>
        <dbReference type="ARBA" id="ARBA00022692"/>
    </source>
</evidence>
<proteinExistence type="inferred from homology"/>
<gene>
    <name evidence="8" type="ORF">PVAP13_1NG335700</name>
</gene>
<evidence type="ECO:0000313" key="9">
    <source>
        <dbReference type="Proteomes" id="UP000823388"/>
    </source>
</evidence>
<dbReference type="EMBL" id="CM029038">
    <property type="protein sequence ID" value="KAG2652209.1"/>
    <property type="molecule type" value="Genomic_DNA"/>
</dbReference>
<reference evidence="8" key="1">
    <citation type="submission" date="2020-05" db="EMBL/GenBank/DDBJ databases">
        <title>WGS assembly of Panicum virgatum.</title>
        <authorList>
            <person name="Lovell J.T."/>
            <person name="Jenkins J."/>
            <person name="Shu S."/>
            <person name="Juenger T.E."/>
            <person name="Schmutz J."/>
        </authorList>
    </citation>
    <scope>NUCLEOTIDE SEQUENCE</scope>
    <source>
        <strain evidence="8">AP13</strain>
    </source>
</reference>
<keyword evidence="4 7" id="KW-1133">Transmembrane helix</keyword>
<keyword evidence="9" id="KW-1185">Reference proteome</keyword>
<feature type="transmembrane region" description="Helical" evidence="7">
    <location>
        <begin position="95"/>
        <end position="116"/>
    </location>
</feature>